<keyword evidence="4" id="KW-1185">Reference proteome</keyword>
<keyword evidence="2" id="KW-1133">Transmembrane helix</keyword>
<evidence type="ECO:0000313" key="4">
    <source>
        <dbReference type="Proteomes" id="UP001066276"/>
    </source>
</evidence>
<name>A0AAV7NSP8_PLEWA</name>
<reference evidence="3" key="1">
    <citation type="journal article" date="2022" name="bioRxiv">
        <title>Sequencing and chromosome-scale assembly of the giantPleurodeles waltlgenome.</title>
        <authorList>
            <person name="Brown T."/>
            <person name="Elewa A."/>
            <person name="Iarovenko S."/>
            <person name="Subramanian E."/>
            <person name="Araus A.J."/>
            <person name="Petzold A."/>
            <person name="Susuki M."/>
            <person name="Suzuki K.-i.T."/>
            <person name="Hayashi T."/>
            <person name="Toyoda A."/>
            <person name="Oliveira C."/>
            <person name="Osipova E."/>
            <person name="Leigh N.D."/>
            <person name="Simon A."/>
            <person name="Yun M.H."/>
        </authorList>
    </citation>
    <scope>NUCLEOTIDE SEQUENCE</scope>
    <source>
        <strain evidence="3">20211129_DDA</strain>
        <tissue evidence="3">Liver</tissue>
    </source>
</reference>
<keyword evidence="2" id="KW-0812">Transmembrane</keyword>
<comment type="caution">
    <text evidence="3">The sequence shown here is derived from an EMBL/GenBank/DDBJ whole genome shotgun (WGS) entry which is preliminary data.</text>
</comment>
<dbReference type="EMBL" id="JANPWB010000012">
    <property type="protein sequence ID" value="KAJ1115835.1"/>
    <property type="molecule type" value="Genomic_DNA"/>
</dbReference>
<keyword evidence="2" id="KW-0472">Membrane</keyword>
<feature type="transmembrane region" description="Helical" evidence="2">
    <location>
        <begin position="20"/>
        <end position="37"/>
    </location>
</feature>
<sequence length="218" mass="24430">MNIPQRAQTLPSRKYDERYFLFLSYVICFSGLFHSFLKLNLLLKGFKYEERASTYAYLRYLCVAYALLYALLYVAHSRSTHGHDTGHRSHLGHLGRLSRLGTLGLRYSSGALSGFWLFLVPRPRRSPHRYSEPAQLGAPRGAGEETGSSPGHACLLTEAHGNCSPRASSYSPRTMHLGAERSSSPRLRPPQKQLTRLFRLPELFSAAVFPLLAAADTC</sequence>
<evidence type="ECO:0000256" key="2">
    <source>
        <dbReference type="SAM" id="Phobius"/>
    </source>
</evidence>
<protein>
    <submittedName>
        <fullName evidence="3">Uncharacterized protein</fullName>
    </submittedName>
</protein>
<evidence type="ECO:0000256" key="1">
    <source>
        <dbReference type="SAM" id="MobiDB-lite"/>
    </source>
</evidence>
<gene>
    <name evidence="3" type="ORF">NDU88_004057</name>
</gene>
<proteinExistence type="predicted"/>
<dbReference type="Proteomes" id="UP001066276">
    <property type="component" value="Chromosome 8"/>
</dbReference>
<evidence type="ECO:0000313" key="3">
    <source>
        <dbReference type="EMBL" id="KAJ1115835.1"/>
    </source>
</evidence>
<feature type="transmembrane region" description="Helical" evidence="2">
    <location>
        <begin position="57"/>
        <end position="76"/>
    </location>
</feature>
<feature type="region of interest" description="Disordered" evidence="1">
    <location>
        <begin position="163"/>
        <end position="190"/>
    </location>
</feature>
<feature type="region of interest" description="Disordered" evidence="1">
    <location>
        <begin position="129"/>
        <end position="151"/>
    </location>
</feature>
<organism evidence="3 4">
    <name type="scientific">Pleurodeles waltl</name>
    <name type="common">Iberian ribbed newt</name>
    <dbReference type="NCBI Taxonomy" id="8319"/>
    <lineage>
        <taxon>Eukaryota</taxon>
        <taxon>Metazoa</taxon>
        <taxon>Chordata</taxon>
        <taxon>Craniata</taxon>
        <taxon>Vertebrata</taxon>
        <taxon>Euteleostomi</taxon>
        <taxon>Amphibia</taxon>
        <taxon>Batrachia</taxon>
        <taxon>Caudata</taxon>
        <taxon>Salamandroidea</taxon>
        <taxon>Salamandridae</taxon>
        <taxon>Pleurodelinae</taxon>
        <taxon>Pleurodeles</taxon>
    </lineage>
</organism>
<feature type="transmembrane region" description="Helical" evidence="2">
    <location>
        <begin position="97"/>
        <end position="119"/>
    </location>
</feature>
<accession>A0AAV7NSP8</accession>
<dbReference type="AlphaFoldDB" id="A0AAV7NSP8"/>